<dbReference type="Proteomes" id="UP000228621">
    <property type="component" value="Unassembled WGS sequence"/>
</dbReference>
<comment type="subcellular location">
    <subcellularLocation>
        <location evidence="1">Membrane</location>
    </subcellularLocation>
</comment>
<dbReference type="GO" id="GO:0016020">
    <property type="term" value="C:membrane"/>
    <property type="evidence" value="ECO:0007669"/>
    <property type="project" value="UniProtKB-SubCell"/>
</dbReference>
<dbReference type="PANTHER" id="PTHR46825:SF11">
    <property type="entry name" value="PENICILLIN-BINDING PROTEIN 4"/>
    <property type="match status" value="1"/>
</dbReference>
<sequence length="333" mass="37908">MVRTLVILVAYLLLIAGCSYTETDLHTRLKQQFIDNFKRHEIPAQAVLVKHQQTLLFANAKGSYAVDNAANIQLSSVFPIFSITKLFTNTLIMQLHEEGKIDITKPASHYLTNLPHSWHKIPISAFLSHTSGVPEYFEMKQEQLVVPQSVEQVFTLLASEPLLFPPNTQTRYTQTNYLVVGALLETVTKTDYQQLVHQRIIEPLNLTHTRFGREEVNNQKTVAAYLPNSQSGYLQNNIQFPRYAIVHSDAYSNVQDLSRFLSALMEGELVSRSVLSDWWQPHPLENDSTSYFANGWEFGNTGDWKTVGHDGGALSRVRIVFKPDFSDYYLLSI</sequence>
<reference evidence="5" key="1">
    <citation type="journal article" date="2019" name="Genome Announc.">
        <title>Draft Genome Sequence of Pseudoalteromonas piscicida Strain 36Y ROTHPW, an Hypersaline Seawater Isolate from the South Coast of Sonora, Mexico.</title>
        <authorList>
            <person name="Sanchez-Diaz R."/>
            <person name="Molina-Garza Z.J."/>
            <person name="Cruz-Suarez L.E."/>
            <person name="Selvin J."/>
            <person name="Kiran G.S."/>
            <person name="Ibarra-Gamez J.C."/>
            <person name="Gomez-Gil B."/>
            <person name="Galaviz-Silva L."/>
        </authorList>
    </citation>
    <scope>NUCLEOTIDE SEQUENCE [LARGE SCALE GENOMIC DNA]</scope>
    <source>
        <strain evidence="5">36Y_RITHPW</strain>
    </source>
</reference>
<dbReference type="InterPro" id="IPR012338">
    <property type="entry name" value="Beta-lactam/transpept-like"/>
</dbReference>
<dbReference type="OrthoDB" id="9799367at2"/>
<evidence type="ECO:0000313" key="5">
    <source>
        <dbReference type="Proteomes" id="UP000228621"/>
    </source>
</evidence>
<comment type="caution">
    <text evidence="4">The sequence shown here is derived from an EMBL/GenBank/DDBJ whole genome shotgun (WGS) entry which is preliminary data.</text>
</comment>
<evidence type="ECO:0000313" key="4">
    <source>
        <dbReference type="EMBL" id="PCK31688.1"/>
    </source>
</evidence>
<dbReference type="EMBL" id="NKHF01000047">
    <property type="protein sequence ID" value="PCK31688.1"/>
    <property type="molecule type" value="Genomic_DNA"/>
</dbReference>
<dbReference type="Gene3D" id="3.40.710.10">
    <property type="entry name" value="DD-peptidase/beta-lactamase superfamily"/>
    <property type="match status" value="1"/>
</dbReference>
<evidence type="ECO:0000259" key="3">
    <source>
        <dbReference type="Pfam" id="PF00144"/>
    </source>
</evidence>
<dbReference type="Pfam" id="PF00144">
    <property type="entry name" value="Beta-lactamase"/>
    <property type="match status" value="1"/>
</dbReference>
<dbReference type="InterPro" id="IPR001466">
    <property type="entry name" value="Beta-lactam-related"/>
</dbReference>
<dbReference type="InterPro" id="IPR050491">
    <property type="entry name" value="AmpC-like"/>
</dbReference>
<evidence type="ECO:0000256" key="2">
    <source>
        <dbReference type="ARBA" id="ARBA00023136"/>
    </source>
</evidence>
<gene>
    <name evidence="4" type="ORF">CEX98_10910</name>
</gene>
<proteinExistence type="predicted"/>
<name>A0A2A5JQJ1_PSEO7</name>
<evidence type="ECO:0000256" key="1">
    <source>
        <dbReference type="ARBA" id="ARBA00004370"/>
    </source>
</evidence>
<dbReference type="AlphaFoldDB" id="A0A2A5JQJ1"/>
<keyword evidence="2" id="KW-0472">Membrane</keyword>
<dbReference type="PANTHER" id="PTHR46825">
    <property type="entry name" value="D-ALANYL-D-ALANINE-CARBOXYPEPTIDASE/ENDOPEPTIDASE AMPH"/>
    <property type="match status" value="1"/>
</dbReference>
<dbReference type="PROSITE" id="PS51257">
    <property type="entry name" value="PROKAR_LIPOPROTEIN"/>
    <property type="match status" value="1"/>
</dbReference>
<feature type="domain" description="Beta-lactamase-related" evidence="3">
    <location>
        <begin position="34"/>
        <end position="315"/>
    </location>
</feature>
<accession>A0A2A5JQJ1</accession>
<dbReference type="SUPFAM" id="SSF56601">
    <property type="entry name" value="beta-lactamase/transpeptidase-like"/>
    <property type="match status" value="1"/>
</dbReference>
<protein>
    <submittedName>
        <fullName evidence="4">Penicillin-binding protein</fullName>
    </submittedName>
</protein>
<organism evidence="4 5">
    <name type="scientific">Pseudoalteromonas piscicida</name>
    <dbReference type="NCBI Taxonomy" id="43662"/>
    <lineage>
        <taxon>Bacteria</taxon>
        <taxon>Pseudomonadati</taxon>
        <taxon>Pseudomonadota</taxon>
        <taxon>Gammaproteobacteria</taxon>
        <taxon>Alteromonadales</taxon>
        <taxon>Pseudoalteromonadaceae</taxon>
        <taxon>Pseudoalteromonas</taxon>
    </lineage>
</organism>
<keyword evidence="5" id="KW-1185">Reference proteome</keyword>